<gene>
    <name evidence="1" type="ORF">KPL71_000802</name>
</gene>
<name>A0ACB8NSW5_CITSI</name>
<organism evidence="1 2">
    <name type="scientific">Citrus sinensis</name>
    <name type="common">Sweet orange</name>
    <name type="synonym">Citrus aurantium var. sinensis</name>
    <dbReference type="NCBI Taxonomy" id="2711"/>
    <lineage>
        <taxon>Eukaryota</taxon>
        <taxon>Viridiplantae</taxon>
        <taxon>Streptophyta</taxon>
        <taxon>Embryophyta</taxon>
        <taxon>Tracheophyta</taxon>
        <taxon>Spermatophyta</taxon>
        <taxon>Magnoliopsida</taxon>
        <taxon>eudicotyledons</taxon>
        <taxon>Gunneridae</taxon>
        <taxon>Pentapetalae</taxon>
        <taxon>rosids</taxon>
        <taxon>malvids</taxon>
        <taxon>Sapindales</taxon>
        <taxon>Rutaceae</taxon>
        <taxon>Aurantioideae</taxon>
        <taxon>Citrus</taxon>
    </lineage>
</organism>
<sequence length="341" mass="36981">MNRGILQSSPVQQMMAGNPNWWNINSMRPPTPQASPFLPPPANNLFPQYPSCYDNQEQLPESWSQLLLGRMVDEEDKSGMVGHFQTKKVENWEEQILHHSSSSANSVVNVKQEINPAANSYFYGHANDDHFQAAAASAATKTTSWSQVMPPAAAASSPNNKSCVTSFSSNMLDFTSTKADARHPPPDRSSECNSTASGGAAKKARVQSSSSSSTQSTFKTDTASVLLEAIGYIRFLQSQIEALSLPYLGSSGSAAMRQQQHSQHPVQGERNCIFPEDPGQLLNDNCMKRKGTSDHQESQEEVKKSLRSRGLCLVPVSCTLQVGSDNGADYWAPALGGGGLR</sequence>
<evidence type="ECO:0000313" key="1">
    <source>
        <dbReference type="EMBL" id="KAH9800803.1"/>
    </source>
</evidence>
<proteinExistence type="predicted"/>
<keyword evidence="2" id="KW-1185">Reference proteome</keyword>
<reference evidence="2" key="1">
    <citation type="journal article" date="2023" name="Hortic. Res.">
        <title>A chromosome-level phased genome enabling allele-level studies in sweet orange: a case study on citrus Huanglongbing tolerance.</title>
        <authorList>
            <person name="Wu B."/>
            <person name="Yu Q."/>
            <person name="Deng Z."/>
            <person name="Duan Y."/>
            <person name="Luo F."/>
            <person name="Gmitter F. Jr."/>
        </authorList>
    </citation>
    <scope>NUCLEOTIDE SEQUENCE [LARGE SCALE GENOMIC DNA]</scope>
    <source>
        <strain evidence="2">cv. Valencia</strain>
    </source>
</reference>
<accession>A0ACB8NSW5</accession>
<comment type="caution">
    <text evidence="1">The sequence shown here is derived from an EMBL/GenBank/DDBJ whole genome shotgun (WGS) entry which is preliminary data.</text>
</comment>
<evidence type="ECO:0000313" key="2">
    <source>
        <dbReference type="Proteomes" id="UP000829398"/>
    </source>
</evidence>
<protein>
    <submittedName>
        <fullName evidence="1">Transcription factor bHLH68</fullName>
    </submittedName>
</protein>
<dbReference type="EMBL" id="CM039170">
    <property type="protein sequence ID" value="KAH9800803.1"/>
    <property type="molecule type" value="Genomic_DNA"/>
</dbReference>
<dbReference type="Proteomes" id="UP000829398">
    <property type="component" value="Chromosome 1"/>
</dbReference>